<dbReference type="EMBL" id="JAAOLE020000001">
    <property type="protein sequence ID" value="NVI48686.1"/>
    <property type="molecule type" value="Genomic_DNA"/>
</dbReference>
<evidence type="ECO:0000256" key="3">
    <source>
        <dbReference type="ARBA" id="ARBA00022729"/>
    </source>
</evidence>
<dbReference type="PANTHER" id="PTHR30429:SF0">
    <property type="entry name" value="METHIONINE-BINDING LIPOPROTEIN METQ"/>
    <property type="match status" value="1"/>
</dbReference>
<dbReference type="Pfam" id="PF03180">
    <property type="entry name" value="Lipoprotein_9"/>
    <property type="match status" value="1"/>
</dbReference>
<dbReference type="GO" id="GO:0016020">
    <property type="term" value="C:membrane"/>
    <property type="evidence" value="ECO:0007669"/>
    <property type="project" value="UniProtKB-SubCell"/>
</dbReference>
<keyword evidence="5" id="KW-0564">Palmitate</keyword>
<evidence type="ECO:0000256" key="4">
    <source>
        <dbReference type="ARBA" id="ARBA00023136"/>
    </source>
</evidence>
<evidence type="ECO:0000256" key="6">
    <source>
        <dbReference type="ARBA" id="ARBA00023288"/>
    </source>
</evidence>
<dbReference type="SUPFAM" id="SSF53850">
    <property type="entry name" value="Periplasmic binding protein-like II"/>
    <property type="match status" value="1"/>
</dbReference>
<dbReference type="Gene3D" id="3.40.190.10">
    <property type="entry name" value="Periplasmic binding protein-like II"/>
    <property type="match status" value="2"/>
</dbReference>
<evidence type="ECO:0000256" key="2">
    <source>
        <dbReference type="ARBA" id="ARBA00008973"/>
    </source>
</evidence>
<evidence type="ECO:0000256" key="5">
    <source>
        <dbReference type="ARBA" id="ARBA00023139"/>
    </source>
</evidence>
<protein>
    <submittedName>
        <fullName evidence="7">Uncharacterized protein</fullName>
    </submittedName>
</protein>
<organism evidence="7">
    <name type="scientific">Bradyrhizobium septentrionale</name>
    <dbReference type="NCBI Taxonomy" id="1404411"/>
    <lineage>
        <taxon>Bacteria</taxon>
        <taxon>Pseudomonadati</taxon>
        <taxon>Pseudomonadota</taxon>
        <taxon>Alphaproteobacteria</taxon>
        <taxon>Hyphomicrobiales</taxon>
        <taxon>Nitrobacteraceae</taxon>
        <taxon>Bradyrhizobium</taxon>
    </lineage>
</organism>
<gene>
    <name evidence="7" type="ORF">HAP48_038710</name>
</gene>
<comment type="caution">
    <text evidence="7">The sequence shown here is derived from an EMBL/GenBank/DDBJ whole genome shotgun (WGS) entry which is preliminary data.</text>
</comment>
<comment type="similarity">
    <text evidence="2">Belongs to the NlpA lipoprotein family.</text>
</comment>
<evidence type="ECO:0000313" key="7">
    <source>
        <dbReference type="EMBL" id="NVI48686.1"/>
    </source>
</evidence>
<reference evidence="7" key="1">
    <citation type="submission" date="2020-06" db="EMBL/GenBank/DDBJ databases">
        <title>Whole Genome Sequence of Bradyrhizobium sp. Strain 1S1.</title>
        <authorList>
            <person name="Bromfield E.S.P."/>
            <person name="Cloutier S."/>
        </authorList>
    </citation>
    <scope>NUCLEOTIDE SEQUENCE [LARGE SCALE GENOMIC DNA]</scope>
    <source>
        <strain evidence="7">1S1</strain>
    </source>
</reference>
<accession>A0A974A3P9</accession>
<dbReference type="PANTHER" id="PTHR30429">
    <property type="entry name" value="D-METHIONINE-BINDING LIPOPROTEIN METQ"/>
    <property type="match status" value="1"/>
</dbReference>
<dbReference type="AlphaFoldDB" id="A0A974A3P9"/>
<comment type="subcellular location">
    <subcellularLocation>
        <location evidence="1">Membrane</location>
        <topology evidence="1">Lipid-anchor</topology>
    </subcellularLocation>
</comment>
<dbReference type="InterPro" id="IPR004872">
    <property type="entry name" value="Lipoprotein_NlpA"/>
</dbReference>
<proteinExistence type="inferred from homology"/>
<keyword evidence="4" id="KW-0472">Membrane</keyword>
<keyword evidence="6" id="KW-0449">Lipoprotein</keyword>
<name>A0A974A3P9_9BRAD</name>
<sequence length="95" mass="10212">MRDLGLIDIRDSKPVDVSELDVIKNPGGIKIVALEGAQAPRALDDVDLAVSHGTFAIYSGLKLTNAFALEKMTTPFINVIAVRRPMPTGHRTSSP</sequence>
<evidence type="ECO:0000256" key="1">
    <source>
        <dbReference type="ARBA" id="ARBA00004635"/>
    </source>
</evidence>
<keyword evidence="3" id="KW-0732">Signal</keyword>